<organism evidence="1 2">
    <name type="scientific">Micromonospora arborensis</name>
    <dbReference type="NCBI Taxonomy" id="2116518"/>
    <lineage>
        <taxon>Bacteria</taxon>
        <taxon>Bacillati</taxon>
        <taxon>Actinomycetota</taxon>
        <taxon>Actinomycetes</taxon>
        <taxon>Micromonosporales</taxon>
        <taxon>Micromonosporaceae</taxon>
        <taxon>Micromonospora</taxon>
    </lineage>
</organism>
<dbReference type="OrthoDB" id="3700037at2"/>
<dbReference type="Proteomes" id="UP000248333">
    <property type="component" value="Unassembled WGS sequence"/>
</dbReference>
<sequence>MVSDPVRYYDDFLADRDWLAEGLSWAVVQPASAEATIDGVIKRLRARRVEPGDNNPGELADLAQIGPNVVVFQDDGCALSRPEVLRWLSDGMRVHTVDWTINGNGGVTYAVYGKVLAWMDMNDPDRGHGDDPSVFADDLEDVRAAQGTEYVTPAVMAFVERRTGVRLPAEWMSDEGADPEAGPWVTVRLGSFPSDPRPPSNFGHYEPDLDARLRAASEPVRRAALALALRAVTKRFRFSDDDLVRRAVEAVERGLTLDEDARSRIVYLKAHGADVRACSSAVHALYAAIGNGVAAVDAMGAARHAVVDEWPALRRDLYRLVRETG</sequence>
<protein>
    <submittedName>
        <fullName evidence="1">Uncharacterized protein</fullName>
    </submittedName>
</protein>
<reference evidence="1 2" key="1">
    <citation type="submission" date="2018-03" db="EMBL/GenBank/DDBJ databases">
        <title>Bioinformatic expansion and discovery of thiopeptide antibiotics.</title>
        <authorList>
            <person name="Schwalen C.J."/>
            <person name="Hudson G.A."/>
            <person name="Mitchell D.A."/>
        </authorList>
    </citation>
    <scope>NUCLEOTIDE SEQUENCE [LARGE SCALE GENOMIC DNA]</scope>
    <source>
        <strain evidence="1 2">NRRL 8041</strain>
    </source>
</reference>
<comment type="caution">
    <text evidence="1">The sequence shown here is derived from an EMBL/GenBank/DDBJ whole genome shotgun (WGS) entry which is preliminary data.</text>
</comment>
<keyword evidence="2" id="KW-1185">Reference proteome</keyword>
<dbReference type="RefSeq" id="WP_110562886.1">
    <property type="nucleotide sequence ID" value="NZ_PYBV01000009.1"/>
</dbReference>
<dbReference type="EMBL" id="PYBV01000009">
    <property type="protein sequence ID" value="PYC73479.1"/>
    <property type="molecule type" value="Genomic_DNA"/>
</dbReference>
<dbReference type="AlphaFoldDB" id="A0A318NTM1"/>
<gene>
    <name evidence="1" type="ORF">C7C45_07420</name>
</gene>
<name>A0A318NTM1_9ACTN</name>
<evidence type="ECO:0000313" key="1">
    <source>
        <dbReference type="EMBL" id="PYC73479.1"/>
    </source>
</evidence>
<proteinExistence type="predicted"/>
<evidence type="ECO:0000313" key="2">
    <source>
        <dbReference type="Proteomes" id="UP000248333"/>
    </source>
</evidence>
<accession>A0A318NTM1</accession>